<dbReference type="AlphaFoldDB" id="A0A0G2RFQ8"/>
<name>A0A0G2RFQ8_PENVA</name>
<evidence type="ECO:0000256" key="9">
    <source>
        <dbReference type="ARBA" id="ARBA00022989"/>
    </source>
</evidence>
<keyword evidence="7 14" id="KW-0999">Mitochondrion inner membrane</keyword>
<evidence type="ECO:0000256" key="12">
    <source>
        <dbReference type="ARBA" id="ARBA00045908"/>
    </source>
</evidence>
<accession>A0A0G2RFQ8</accession>
<feature type="transmembrane region" description="Helical" evidence="14">
    <location>
        <begin position="27"/>
        <end position="49"/>
    </location>
</feature>
<evidence type="ECO:0000256" key="14">
    <source>
        <dbReference type="RuleBase" id="RU368034"/>
    </source>
</evidence>
<comment type="similarity">
    <text evidence="2 14">Belongs to the complex I NDUFA13 subunit family.</text>
</comment>
<keyword evidence="8 14" id="KW-0249">Electron transport</keyword>
<evidence type="ECO:0000256" key="1">
    <source>
        <dbReference type="ARBA" id="ARBA00004298"/>
    </source>
</evidence>
<keyword evidence="5 14" id="KW-0679">Respiratory chain</keyword>
<evidence type="ECO:0000256" key="5">
    <source>
        <dbReference type="ARBA" id="ARBA00022660"/>
    </source>
</evidence>
<dbReference type="EMBL" id="KM278990">
    <property type="protein sequence ID" value="AIY53011.1"/>
    <property type="molecule type" value="mRNA"/>
</dbReference>
<evidence type="ECO:0000256" key="7">
    <source>
        <dbReference type="ARBA" id="ARBA00022792"/>
    </source>
</evidence>
<dbReference type="Pfam" id="PF06212">
    <property type="entry name" value="GRIM-19"/>
    <property type="match status" value="1"/>
</dbReference>
<comment type="function">
    <text evidence="14">Complex I functions in the transfer of electrons from NADH to the respiratory chain. Accessory subunit of the mitochondrial membrane respiratory chain NADH dehydrogenase (Complex I), that is believed not to be involved in catalysis.</text>
</comment>
<keyword evidence="11 14" id="KW-0472">Membrane</keyword>
<evidence type="ECO:0000256" key="2">
    <source>
        <dbReference type="ARBA" id="ARBA00007312"/>
    </source>
</evidence>
<dbReference type="PANTHER" id="PTHR12966">
    <property type="entry name" value="NADH DEHYDROGENASE UBIQUINONE 1 ALPHA SUBCOMPLEX SUBUNIT 13"/>
    <property type="match status" value="1"/>
</dbReference>
<reference evidence="15" key="1">
    <citation type="submission" date="2014-08" db="EMBL/GenBank/DDBJ databases">
        <title>NDUFA13 (GRIM19) from the Litopenaeus vannamei in response to environmental stress.</title>
        <authorList>
            <person name="Peng T."/>
        </authorList>
    </citation>
    <scope>NUCLEOTIDE SEQUENCE</scope>
</reference>
<dbReference type="InterPro" id="IPR009346">
    <property type="entry name" value="GRIM-19"/>
</dbReference>
<organism evidence="15">
    <name type="scientific">Penaeus vannamei</name>
    <name type="common">Whiteleg shrimp</name>
    <name type="synonym">Litopenaeus vannamei</name>
    <dbReference type="NCBI Taxonomy" id="6689"/>
    <lineage>
        <taxon>Eukaryota</taxon>
        <taxon>Metazoa</taxon>
        <taxon>Ecdysozoa</taxon>
        <taxon>Arthropoda</taxon>
        <taxon>Crustacea</taxon>
        <taxon>Multicrustacea</taxon>
        <taxon>Malacostraca</taxon>
        <taxon>Eumalacostraca</taxon>
        <taxon>Eucarida</taxon>
        <taxon>Decapoda</taxon>
        <taxon>Dendrobranchiata</taxon>
        <taxon>Penaeoidea</taxon>
        <taxon>Penaeidae</taxon>
        <taxon>Penaeus</taxon>
    </lineage>
</organism>
<keyword evidence="10 14" id="KW-0496">Mitochondrion</keyword>
<comment type="function">
    <text evidence="12">Accessory subunit of the mitochondrial membrane respiratory chain NADH dehydrogenase (Complex I), that is believed not to be involved in catalysis. Complex I functions in the transfer of electrons from NADH to the respiratory chain. The immediate electron acceptor for the enzyme is believed to be ubiquinone. Involved in the interferon/all-trans-retinoic acid (IFN/RA) induced cell death. This apoptotic activity is inhibited by interaction with viral IRF1. Prevents the transactivation of STAT3 target genes. May play a role in CARD15-mediated innate mucosal responses and serve to regulate intestinal epithelial cell responses to microbes.</text>
</comment>
<dbReference type="SMR" id="A0A0G2RFQ8"/>
<keyword evidence="9 14" id="KW-1133">Transmembrane helix</keyword>
<proteinExistence type="evidence at transcript level"/>
<gene>
    <name evidence="15" type="primary">NDUFA13</name>
</gene>
<dbReference type="GO" id="GO:0045271">
    <property type="term" value="C:respiratory chain complex I"/>
    <property type="evidence" value="ECO:0007669"/>
    <property type="project" value="UniProtKB-UniRule"/>
</dbReference>
<comment type="subunit">
    <text evidence="13">Complex I is composed of 45 different subunits. Interacts with CARD15, but not with CARD4. Interacts with STAT3, but not with STAT1, STAT2 and STAT5A. Interacts with OLFM4.</text>
</comment>
<keyword evidence="6 14" id="KW-0812">Transmembrane</keyword>
<evidence type="ECO:0000256" key="13">
    <source>
        <dbReference type="ARBA" id="ARBA00046797"/>
    </source>
</evidence>
<evidence type="ECO:0000256" key="3">
    <source>
        <dbReference type="ARBA" id="ARBA00018192"/>
    </source>
</evidence>
<dbReference type="PANTHER" id="PTHR12966:SF0">
    <property type="entry name" value="NADH DEHYDROGENASE [UBIQUINONE] 1 ALPHA SUBCOMPLEX SUBUNIT 13"/>
    <property type="match status" value="1"/>
</dbReference>
<protein>
    <recommendedName>
        <fullName evidence="3 14">NADH dehydrogenase [ubiquinone] 1 alpha subcomplex subunit 13</fullName>
    </recommendedName>
</protein>
<keyword evidence="4 14" id="KW-0813">Transport</keyword>
<dbReference type="GO" id="GO:0005743">
    <property type="term" value="C:mitochondrial inner membrane"/>
    <property type="evidence" value="ECO:0007669"/>
    <property type="project" value="UniProtKB-SubCell"/>
</dbReference>
<comment type="subcellular location">
    <subcellularLocation>
        <location evidence="1 14">Mitochondrion inner membrane</location>
        <topology evidence="1 14">Single-pass membrane protein</topology>
        <orientation evidence="1 14">Matrix side</orientation>
    </subcellularLocation>
</comment>
<evidence type="ECO:0000256" key="6">
    <source>
        <dbReference type="ARBA" id="ARBA00022692"/>
    </source>
</evidence>
<evidence type="ECO:0000256" key="8">
    <source>
        <dbReference type="ARBA" id="ARBA00022982"/>
    </source>
</evidence>
<evidence type="ECO:0000256" key="4">
    <source>
        <dbReference type="ARBA" id="ARBA00022448"/>
    </source>
</evidence>
<evidence type="ECO:0000256" key="10">
    <source>
        <dbReference type="ARBA" id="ARBA00023128"/>
    </source>
</evidence>
<evidence type="ECO:0000313" key="15">
    <source>
        <dbReference type="EMBL" id="AIY53011.1"/>
    </source>
</evidence>
<dbReference type="OrthoDB" id="3308at2759"/>
<sequence>MAAPTQDLPPKGGYEAINFKRIPARTLFSGSQMFAGFSLMTAVAGYLYYRTYKKIRIEEIEMRSATLALEPLLLAERDRTFLKQLRQNRDEEEKLMAGVEGWEVGKHYGEPIYKTVPSDRFIDPIVQEYYAHGPTRSFTRHSLFSLWS</sequence>
<evidence type="ECO:0000256" key="11">
    <source>
        <dbReference type="ARBA" id="ARBA00023136"/>
    </source>
</evidence>